<feature type="domain" description="C2H2-type" evidence="7">
    <location>
        <begin position="429"/>
        <end position="456"/>
    </location>
</feature>
<keyword evidence="5" id="KW-0539">Nucleus</keyword>
<feature type="domain" description="C2H2-type" evidence="7">
    <location>
        <begin position="565"/>
        <end position="587"/>
    </location>
</feature>
<feature type="domain" description="C2H2-type" evidence="7">
    <location>
        <begin position="509"/>
        <end position="532"/>
    </location>
</feature>
<keyword evidence="4" id="KW-0862">Zinc</keyword>
<keyword evidence="2" id="KW-0677">Repeat</keyword>
<feature type="domain" description="C2H2-type" evidence="7">
    <location>
        <begin position="538"/>
        <end position="565"/>
    </location>
</feature>
<evidence type="ECO:0000256" key="4">
    <source>
        <dbReference type="ARBA" id="ARBA00022833"/>
    </source>
</evidence>
<dbReference type="InterPro" id="IPR013087">
    <property type="entry name" value="Znf_C2H2_type"/>
</dbReference>
<dbReference type="Gene3D" id="3.30.160.60">
    <property type="entry name" value="Classic Zinc Finger"/>
    <property type="match status" value="5"/>
</dbReference>
<dbReference type="InterPro" id="IPR036236">
    <property type="entry name" value="Znf_C2H2_sf"/>
</dbReference>
<feature type="domain" description="C2H2-type" evidence="7">
    <location>
        <begin position="457"/>
        <end position="480"/>
    </location>
</feature>
<accession>A0A1B6DAI6</accession>
<dbReference type="PROSITE" id="PS00028">
    <property type="entry name" value="ZINC_FINGER_C2H2_1"/>
    <property type="match status" value="7"/>
</dbReference>
<evidence type="ECO:0000313" key="8">
    <source>
        <dbReference type="EMBL" id="JAS22711.1"/>
    </source>
</evidence>
<evidence type="ECO:0000256" key="5">
    <source>
        <dbReference type="ARBA" id="ARBA00023242"/>
    </source>
</evidence>
<evidence type="ECO:0000256" key="6">
    <source>
        <dbReference type="PROSITE-ProRule" id="PRU00042"/>
    </source>
</evidence>
<evidence type="ECO:0000313" key="9">
    <source>
        <dbReference type="EMBL" id="JAS35559.1"/>
    </source>
</evidence>
<proteinExistence type="predicted"/>
<evidence type="ECO:0000256" key="1">
    <source>
        <dbReference type="ARBA" id="ARBA00022723"/>
    </source>
</evidence>
<dbReference type="PANTHER" id="PTHR24377">
    <property type="entry name" value="IP01015P-RELATED"/>
    <property type="match status" value="1"/>
</dbReference>
<dbReference type="AlphaFoldDB" id="A0A1B6DAI6"/>
<keyword evidence="3 6" id="KW-0863">Zinc-finger</keyword>
<dbReference type="Pfam" id="PF00096">
    <property type="entry name" value="zf-C2H2"/>
    <property type="match status" value="4"/>
</dbReference>
<sequence>MKLTPSKNFKSLEFRQSQIKESSTHKIQTKLKDFFFQERKIPLKTVSSKQIQQEQVENDIPSNSINDNYELHQESKEKVKIKELKIRKLRNKENFQDCDVNSSILKPCLVNKLTEAEDIKNVERKNPGNGIDPNKNSSTPITTIEKYMQKLEELNSDSEDDLERLEEIVTKFVTSLDSSKTNIENIDFQEESSMIPVGINENENGANQNEYLIASPMIDKYKILLSELKSDSDDDLDALKGKLITFASFLGTSNQKVESNYNLSSGFTVCESKGKNLLYLSTKKSNDKKVKVAETFFNPEKLTIKTVGTSKTPKKTLIKSAGRVKSIKQSRFKKRKNANWSVALKTRSTVYSCDKCSVRFPTWFSRIKHWQKTEHKTAEKCHWCLNNFFYIHKHVFNTHSSMCEHCGMLFLSPLDKRNHLDEHLDKSLFSCHHCQAAFNNTEELKSHMEIHTGKLLFICEFCEMDFDQEQSLIAHLSKFHFICEICNFQCLMKFHFDEHMLKHNEKLPFFCEKCDKTFANSKTLRNHNISKHKKILSYECDKCGKKFALEYKLLEHKQTHEGKNYKCNLCSLSFIKKRYLRSHKENHPNYICNFCGKEYTSKIKLTYHLRGSSGDGFLCQKCNLDCNCFEGYKKHMIKHERKGEMTTTCPICEIEFKNNAAFKRHLILKHPQDSIRYNKQVKICNHCKHVCSSSHHLAKHIRLKHHNIYIKKNNVRK</sequence>
<organism evidence="8">
    <name type="scientific">Clastoptera arizonana</name>
    <name type="common">Arizona spittle bug</name>
    <dbReference type="NCBI Taxonomy" id="38151"/>
    <lineage>
        <taxon>Eukaryota</taxon>
        <taxon>Metazoa</taxon>
        <taxon>Ecdysozoa</taxon>
        <taxon>Arthropoda</taxon>
        <taxon>Hexapoda</taxon>
        <taxon>Insecta</taxon>
        <taxon>Pterygota</taxon>
        <taxon>Neoptera</taxon>
        <taxon>Paraneoptera</taxon>
        <taxon>Hemiptera</taxon>
        <taxon>Auchenorrhyncha</taxon>
        <taxon>Cercopoidea</taxon>
        <taxon>Clastopteridae</taxon>
        <taxon>Clastoptera</taxon>
    </lineage>
</organism>
<evidence type="ECO:0000256" key="3">
    <source>
        <dbReference type="ARBA" id="ARBA00022771"/>
    </source>
</evidence>
<protein>
    <recommendedName>
        <fullName evidence="7">C2H2-type domain-containing protein</fullName>
    </recommendedName>
</protein>
<dbReference type="EMBL" id="GEDC01001739">
    <property type="protein sequence ID" value="JAS35559.1"/>
    <property type="molecule type" value="Transcribed_RNA"/>
</dbReference>
<evidence type="ECO:0000259" key="7">
    <source>
        <dbReference type="PROSITE" id="PS50157"/>
    </source>
</evidence>
<dbReference type="EMBL" id="GEDC01014587">
    <property type="protein sequence ID" value="JAS22711.1"/>
    <property type="molecule type" value="Transcribed_RNA"/>
</dbReference>
<keyword evidence="1" id="KW-0479">Metal-binding</keyword>
<dbReference type="GO" id="GO:0008270">
    <property type="term" value="F:zinc ion binding"/>
    <property type="evidence" value="ECO:0007669"/>
    <property type="project" value="UniProtKB-KW"/>
</dbReference>
<gene>
    <name evidence="8" type="ORF">g.11854</name>
    <name evidence="9" type="ORF">g.11855</name>
</gene>
<reference evidence="8" key="1">
    <citation type="submission" date="2015-12" db="EMBL/GenBank/DDBJ databases">
        <title>De novo transcriptome assembly of four potential Pierce s Disease insect vectors from Arizona vineyards.</title>
        <authorList>
            <person name="Tassone E.E."/>
        </authorList>
    </citation>
    <scope>NUCLEOTIDE SEQUENCE</scope>
</reference>
<dbReference type="PROSITE" id="PS50157">
    <property type="entry name" value="ZINC_FINGER_C2H2_2"/>
    <property type="match status" value="6"/>
</dbReference>
<dbReference type="InterPro" id="IPR050826">
    <property type="entry name" value="Krueppel_C2H2_ZnFinger"/>
</dbReference>
<dbReference type="SUPFAM" id="SSF57667">
    <property type="entry name" value="beta-beta-alpha zinc fingers"/>
    <property type="match status" value="3"/>
</dbReference>
<feature type="domain" description="C2H2-type" evidence="7">
    <location>
        <begin position="590"/>
        <end position="617"/>
    </location>
</feature>
<dbReference type="SMART" id="SM00355">
    <property type="entry name" value="ZnF_C2H2"/>
    <property type="match status" value="12"/>
</dbReference>
<evidence type="ECO:0000256" key="2">
    <source>
        <dbReference type="ARBA" id="ARBA00022737"/>
    </source>
</evidence>
<name>A0A1B6DAI6_9HEMI</name>